<sequence length="262" mass="28032">MKVALVTASSAGLGATIAKHLVQHMRVVINYSSTPDRANVVLAELSSLVQSHGGGDKTSQGADGTNSPPRSHAIRADLSQRSEIQRLVSETVAVMGRLDVVVSNGGWTKIRKFSDLDDNVEEDDWDRCFNINVKSHLYLFHAAKEHLSATDGSFVTTASVAGVKPSGSSLPYAVTKAAQIYLVKCLASISGPRIRVNSVSPGILMTDWGRQFPEDHLNKAKDATILKRFASLDDVAQQVVILATSTSMTGVNVVIDSGFSIL</sequence>
<keyword evidence="3" id="KW-0560">Oxidoreductase</keyword>
<gene>
    <name evidence="5" type="ORF">PV11_05962</name>
</gene>
<dbReference type="HOGENOM" id="CLU_010194_1_3_1"/>
<accession>A0A0D1YM86</accession>
<dbReference type="SUPFAM" id="SSF51735">
    <property type="entry name" value="NAD(P)-binding Rossmann-fold domains"/>
    <property type="match status" value="1"/>
</dbReference>
<protein>
    <submittedName>
        <fullName evidence="5">Uncharacterized protein</fullName>
    </submittedName>
</protein>
<dbReference type="Gene3D" id="3.40.50.720">
    <property type="entry name" value="NAD(P)-binding Rossmann-like Domain"/>
    <property type="match status" value="1"/>
</dbReference>
<name>A0A0D1YM86_9EURO</name>
<evidence type="ECO:0000256" key="1">
    <source>
        <dbReference type="ARBA" id="ARBA00006484"/>
    </source>
</evidence>
<keyword evidence="2" id="KW-0521">NADP</keyword>
<dbReference type="Pfam" id="PF13561">
    <property type="entry name" value="adh_short_C2"/>
    <property type="match status" value="1"/>
</dbReference>
<evidence type="ECO:0000256" key="2">
    <source>
        <dbReference type="ARBA" id="ARBA00022857"/>
    </source>
</evidence>
<proteinExistence type="inferred from homology"/>
<reference evidence="5 6" key="1">
    <citation type="submission" date="2015-01" db="EMBL/GenBank/DDBJ databases">
        <title>The Genome Sequence of Exophiala sideris CBS121828.</title>
        <authorList>
            <consortium name="The Broad Institute Genomics Platform"/>
            <person name="Cuomo C."/>
            <person name="de Hoog S."/>
            <person name="Gorbushina A."/>
            <person name="Stielow B."/>
            <person name="Teixiera M."/>
            <person name="Abouelleil A."/>
            <person name="Chapman S.B."/>
            <person name="Priest M."/>
            <person name="Young S.K."/>
            <person name="Wortman J."/>
            <person name="Nusbaum C."/>
            <person name="Birren B."/>
        </authorList>
    </citation>
    <scope>NUCLEOTIDE SEQUENCE [LARGE SCALE GENOMIC DNA]</scope>
    <source>
        <strain evidence="5 6">CBS 121828</strain>
    </source>
</reference>
<dbReference type="GO" id="GO:0016491">
    <property type="term" value="F:oxidoreductase activity"/>
    <property type="evidence" value="ECO:0007669"/>
    <property type="project" value="UniProtKB-KW"/>
</dbReference>
<dbReference type="AlphaFoldDB" id="A0A0D1YM86"/>
<evidence type="ECO:0000256" key="3">
    <source>
        <dbReference type="ARBA" id="ARBA00023002"/>
    </source>
</evidence>
<evidence type="ECO:0000313" key="6">
    <source>
        <dbReference type="Proteomes" id="UP000053599"/>
    </source>
</evidence>
<dbReference type="OrthoDB" id="37659at2759"/>
<dbReference type="EMBL" id="KN846952">
    <property type="protein sequence ID" value="KIV83982.1"/>
    <property type="molecule type" value="Genomic_DNA"/>
</dbReference>
<comment type="similarity">
    <text evidence="1">Belongs to the short-chain dehydrogenases/reductases (SDR) family.</text>
</comment>
<dbReference type="CDD" id="cd05233">
    <property type="entry name" value="SDR_c"/>
    <property type="match status" value="1"/>
</dbReference>
<dbReference type="InterPro" id="IPR002347">
    <property type="entry name" value="SDR_fam"/>
</dbReference>
<evidence type="ECO:0000313" key="5">
    <source>
        <dbReference type="EMBL" id="KIV83982.1"/>
    </source>
</evidence>
<dbReference type="Proteomes" id="UP000053599">
    <property type="component" value="Unassembled WGS sequence"/>
</dbReference>
<dbReference type="PANTHER" id="PTHR43618">
    <property type="entry name" value="7-ALPHA-HYDROXYSTEROID DEHYDROGENASE"/>
    <property type="match status" value="1"/>
</dbReference>
<evidence type="ECO:0000256" key="4">
    <source>
        <dbReference type="SAM" id="MobiDB-lite"/>
    </source>
</evidence>
<dbReference type="InterPro" id="IPR036291">
    <property type="entry name" value="NAD(P)-bd_dom_sf"/>
</dbReference>
<feature type="compositionally biased region" description="Polar residues" evidence="4">
    <location>
        <begin position="57"/>
        <end position="69"/>
    </location>
</feature>
<dbReference type="STRING" id="1016849.A0A0D1YM86"/>
<feature type="region of interest" description="Disordered" evidence="4">
    <location>
        <begin position="51"/>
        <end position="76"/>
    </location>
</feature>
<dbReference type="InterPro" id="IPR052178">
    <property type="entry name" value="Sec_Metab_Biosynth_SDR"/>
</dbReference>
<dbReference type="PRINTS" id="PR00081">
    <property type="entry name" value="GDHRDH"/>
</dbReference>
<dbReference type="PANTHER" id="PTHR43618:SF13">
    <property type="entry name" value="CHAIN DEHYDROGENASE, PUTATIVE (AFU_ORTHOLOGUE AFUA_1G17650)-RELATED"/>
    <property type="match status" value="1"/>
</dbReference>
<organism evidence="5 6">
    <name type="scientific">Exophiala sideris</name>
    <dbReference type="NCBI Taxonomy" id="1016849"/>
    <lineage>
        <taxon>Eukaryota</taxon>
        <taxon>Fungi</taxon>
        <taxon>Dikarya</taxon>
        <taxon>Ascomycota</taxon>
        <taxon>Pezizomycotina</taxon>
        <taxon>Eurotiomycetes</taxon>
        <taxon>Chaetothyriomycetidae</taxon>
        <taxon>Chaetothyriales</taxon>
        <taxon>Herpotrichiellaceae</taxon>
        <taxon>Exophiala</taxon>
    </lineage>
</organism>